<evidence type="ECO:0000313" key="6">
    <source>
        <dbReference type="EMBL" id="GEM39993.1"/>
    </source>
</evidence>
<gene>
    <name evidence="6" type="primary">cheB</name>
    <name evidence="6" type="ORF">NN4_45120</name>
</gene>
<name>A0A511MH30_9NOCA</name>
<comment type="catalytic activity">
    <reaction evidence="3">
        <text>[protein]-L-glutamate 5-O-methyl ester + H2O = L-glutamyl-[protein] + methanol + H(+)</text>
        <dbReference type="Rhea" id="RHEA:23236"/>
        <dbReference type="Rhea" id="RHEA-COMP:10208"/>
        <dbReference type="Rhea" id="RHEA-COMP:10311"/>
        <dbReference type="ChEBI" id="CHEBI:15377"/>
        <dbReference type="ChEBI" id="CHEBI:15378"/>
        <dbReference type="ChEBI" id="CHEBI:17790"/>
        <dbReference type="ChEBI" id="CHEBI:29973"/>
        <dbReference type="ChEBI" id="CHEBI:82795"/>
        <dbReference type="EC" id="3.1.1.61"/>
    </reaction>
</comment>
<evidence type="ECO:0000256" key="4">
    <source>
        <dbReference type="PROSITE-ProRule" id="PRU00050"/>
    </source>
</evidence>
<dbReference type="AlphaFoldDB" id="A0A511MH30"/>
<dbReference type="InterPro" id="IPR035909">
    <property type="entry name" value="CheB_C"/>
</dbReference>
<keyword evidence="4" id="KW-0145">Chemotaxis</keyword>
<dbReference type="PANTHER" id="PTHR42872:SF6">
    <property type="entry name" value="PROTEIN-GLUTAMATE METHYLESTERASE_PROTEIN-GLUTAMINE GLUTAMINASE"/>
    <property type="match status" value="1"/>
</dbReference>
<feature type="active site" evidence="4">
    <location>
        <position position="74"/>
    </location>
</feature>
<dbReference type="Proteomes" id="UP000321424">
    <property type="component" value="Unassembled WGS sequence"/>
</dbReference>
<evidence type="ECO:0000256" key="1">
    <source>
        <dbReference type="ARBA" id="ARBA00022801"/>
    </source>
</evidence>
<dbReference type="EC" id="3.1.1.61" evidence="2"/>
<feature type="domain" description="CheB-type methylesterase" evidence="5">
    <location>
        <begin position="38"/>
        <end position="225"/>
    </location>
</feature>
<reference evidence="6 7" key="1">
    <citation type="submission" date="2019-07" db="EMBL/GenBank/DDBJ databases">
        <title>Whole genome shotgun sequence of Nocardia ninae NBRC 108245.</title>
        <authorList>
            <person name="Hosoyama A."/>
            <person name="Uohara A."/>
            <person name="Ohji S."/>
            <person name="Ichikawa N."/>
        </authorList>
    </citation>
    <scope>NUCLEOTIDE SEQUENCE [LARGE SCALE GENOMIC DNA]</scope>
    <source>
        <strain evidence="6 7">NBRC 108245</strain>
    </source>
</reference>
<feature type="active site" evidence="4">
    <location>
        <position position="167"/>
    </location>
</feature>
<sequence>MPPPRRARAGHRAGQWRSATLVPCTSRLVGAAMTTNEQYSVVAIASSAGGITALFKVFGALPATLPVPVLVVQHLDPRHKTVLAELLSRRTELRVKLATAGETAEAGTVYIAPPNYHLLVEPPGVLTLSGSDLVHFVRPSADLLFESVAGAYGARAIACVLTGSGSDGATGVSAIKSRGGTVVVQDPEEAEFKGMPGAAVATGDADLVVPLDEIAGVIRGLVTESAT</sequence>
<dbReference type="Gene3D" id="3.40.50.180">
    <property type="entry name" value="Methylesterase CheB, C-terminal domain"/>
    <property type="match status" value="1"/>
</dbReference>
<dbReference type="InterPro" id="IPR000673">
    <property type="entry name" value="Sig_transdc_resp-reg_Me-estase"/>
</dbReference>
<dbReference type="GO" id="GO:0000156">
    <property type="term" value="F:phosphorelay response regulator activity"/>
    <property type="evidence" value="ECO:0007669"/>
    <property type="project" value="InterPro"/>
</dbReference>
<keyword evidence="7" id="KW-1185">Reference proteome</keyword>
<accession>A0A511MH30</accession>
<evidence type="ECO:0000313" key="7">
    <source>
        <dbReference type="Proteomes" id="UP000321424"/>
    </source>
</evidence>
<organism evidence="6 7">
    <name type="scientific">Nocardia ninae NBRC 108245</name>
    <dbReference type="NCBI Taxonomy" id="1210091"/>
    <lineage>
        <taxon>Bacteria</taxon>
        <taxon>Bacillati</taxon>
        <taxon>Actinomycetota</taxon>
        <taxon>Actinomycetes</taxon>
        <taxon>Mycobacteriales</taxon>
        <taxon>Nocardiaceae</taxon>
        <taxon>Nocardia</taxon>
    </lineage>
</organism>
<dbReference type="Pfam" id="PF01339">
    <property type="entry name" value="CheB_methylest"/>
    <property type="match status" value="1"/>
</dbReference>
<dbReference type="EMBL" id="BJXA01000031">
    <property type="protein sequence ID" value="GEM39993.1"/>
    <property type="molecule type" value="Genomic_DNA"/>
</dbReference>
<protein>
    <recommendedName>
        <fullName evidence="2">protein-glutamate methylesterase</fullName>
        <ecNumber evidence="2">3.1.1.61</ecNumber>
    </recommendedName>
</protein>
<feature type="active site" evidence="4">
    <location>
        <position position="47"/>
    </location>
</feature>
<dbReference type="SUPFAM" id="SSF52738">
    <property type="entry name" value="Methylesterase CheB, C-terminal domain"/>
    <property type="match status" value="1"/>
</dbReference>
<comment type="caution">
    <text evidence="6">The sequence shown here is derived from an EMBL/GenBank/DDBJ whole genome shotgun (WGS) entry which is preliminary data.</text>
</comment>
<dbReference type="GO" id="GO:0006935">
    <property type="term" value="P:chemotaxis"/>
    <property type="evidence" value="ECO:0007669"/>
    <property type="project" value="UniProtKB-UniRule"/>
</dbReference>
<dbReference type="GO" id="GO:0008984">
    <property type="term" value="F:protein-glutamate methylesterase activity"/>
    <property type="evidence" value="ECO:0007669"/>
    <property type="project" value="UniProtKB-EC"/>
</dbReference>
<evidence type="ECO:0000256" key="3">
    <source>
        <dbReference type="ARBA" id="ARBA00048267"/>
    </source>
</evidence>
<evidence type="ECO:0000256" key="2">
    <source>
        <dbReference type="ARBA" id="ARBA00039140"/>
    </source>
</evidence>
<dbReference type="GO" id="GO:0005737">
    <property type="term" value="C:cytoplasm"/>
    <property type="evidence" value="ECO:0007669"/>
    <property type="project" value="InterPro"/>
</dbReference>
<dbReference type="PROSITE" id="PS50122">
    <property type="entry name" value="CHEB"/>
    <property type="match status" value="1"/>
</dbReference>
<dbReference type="CDD" id="cd16433">
    <property type="entry name" value="CheB"/>
    <property type="match status" value="1"/>
</dbReference>
<dbReference type="PANTHER" id="PTHR42872">
    <property type="entry name" value="PROTEIN-GLUTAMATE METHYLESTERASE/PROTEIN-GLUTAMINE GLUTAMINASE"/>
    <property type="match status" value="1"/>
</dbReference>
<proteinExistence type="predicted"/>
<keyword evidence="1 4" id="KW-0378">Hydrolase</keyword>
<evidence type="ECO:0000259" key="5">
    <source>
        <dbReference type="PROSITE" id="PS50122"/>
    </source>
</evidence>